<accession>A0A553PNZ4</accession>
<dbReference type="GO" id="GO:0006665">
    <property type="term" value="P:sphingolipid metabolic process"/>
    <property type="evidence" value="ECO:0007669"/>
    <property type="project" value="TreeGrafter"/>
</dbReference>
<proteinExistence type="predicted"/>
<evidence type="ECO:0000313" key="2">
    <source>
        <dbReference type="Proteomes" id="UP000318571"/>
    </source>
</evidence>
<evidence type="ECO:0008006" key="3">
    <source>
        <dbReference type="Google" id="ProtNLM"/>
    </source>
</evidence>
<dbReference type="InterPro" id="IPR017438">
    <property type="entry name" value="ATP-NAD_kinase_N"/>
</dbReference>
<dbReference type="AlphaFoldDB" id="A0A553PNZ4"/>
<dbReference type="SUPFAM" id="SSF111331">
    <property type="entry name" value="NAD kinase/diacylglycerol kinase-like"/>
    <property type="match status" value="1"/>
</dbReference>
<name>A0A553PNZ4_TIGCA</name>
<comment type="caution">
    <text evidence="1">The sequence shown here is derived from an EMBL/GenBank/DDBJ whole genome shotgun (WGS) entry which is preliminary data.</text>
</comment>
<dbReference type="PANTHER" id="PTHR12358:SF54">
    <property type="entry name" value="SPHINGOSINE KINASE RELATED PROTEIN"/>
    <property type="match status" value="1"/>
</dbReference>
<dbReference type="EMBL" id="VCGU01000002">
    <property type="protein sequence ID" value="TRY79404.1"/>
    <property type="molecule type" value="Genomic_DNA"/>
</dbReference>
<gene>
    <name evidence="1" type="ORF">TCAL_05790</name>
</gene>
<dbReference type="PANTHER" id="PTHR12358">
    <property type="entry name" value="SPHINGOSINE KINASE"/>
    <property type="match status" value="1"/>
</dbReference>
<organism evidence="1 2">
    <name type="scientific">Tigriopus californicus</name>
    <name type="common">Marine copepod</name>
    <dbReference type="NCBI Taxonomy" id="6832"/>
    <lineage>
        <taxon>Eukaryota</taxon>
        <taxon>Metazoa</taxon>
        <taxon>Ecdysozoa</taxon>
        <taxon>Arthropoda</taxon>
        <taxon>Crustacea</taxon>
        <taxon>Multicrustacea</taxon>
        <taxon>Hexanauplia</taxon>
        <taxon>Copepoda</taxon>
        <taxon>Harpacticoida</taxon>
        <taxon>Harpacticidae</taxon>
        <taxon>Tigriopus</taxon>
    </lineage>
</organism>
<sequence>MSVLLEDKFSVNVGKRRKDFKVTLSQKSLLLQPVDILASRKIELAHENVITTKLLLTDPDSPQDCLFRVVYCLVPKIKCQVYEFYPHSDTREPEKLAALWVASLQKTFSLPIKVRSHQLLFVVDEGHGMHLYEKVQPMFDACGYNHELMEVTAKGQVLKRLKSEPKINRFGGIVVIANESLLAEVLSGIHSRDEWKCLLQTISIGLIPIGGVLGLSQSLSSLQRGSHHRADPTLAGIFNCLRGRTAPVDLFRLEGHNLKTLGVSNLGFGILPDIAKESQGCCKCWIQSWRILNLRRHSFRIAYLPYLTSENKFESIISKEHLELDNQLPDGIQGDLPPGWISEENDFIGVHVTNLPFLDDRRSLVPNAKMNDGILWLFLIRSLTSRADLRTFLNGLKRREVPPLDGIDAIKIRAFRIEPLCEARADQEYTFDGQDLAFSTVQGHVLPSGCRLMCDRY</sequence>
<dbReference type="InterPro" id="IPR016064">
    <property type="entry name" value="NAD/diacylglycerol_kinase_sf"/>
</dbReference>
<dbReference type="Gene3D" id="3.40.50.10330">
    <property type="entry name" value="Probable inorganic polyphosphate/atp-NAD kinase, domain 1"/>
    <property type="match status" value="1"/>
</dbReference>
<dbReference type="GO" id="GO:0016020">
    <property type="term" value="C:membrane"/>
    <property type="evidence" value="ECO:0007669"/>
    <property type="project" value="GOC"/>
</dbReference>
<dbReference type="Gene3D" id="2.60.200.40">
    <property type="match status" value="1"/>
</dbReference>
<evidence type="ECO:0000313" key="1">
    <source>
        <dbReference type="EMBL" id="TRY79404.1"/>
    </source>
</evidence>
<dbReference type="InterPro" id="IPR050187">
    <property type="entry name" value="Lipid_Phosphate_FormReg"/>
</dbReference>
<keyword evidence="2" id="KW-1185">Reference proteome</keyword>
<dbReference type="GO" id="GO:0001727">
    <property type="term" value="F:lipid kinase activity"/>
    <property type="evidence" value="ECO:0007669"/>
    <property type="project" value="TreeGrafter"/>
</dbReference>
<protein>
    <recommendedName>
        <fullName evidence="3">DAGKc domain-containing protein</fullName>
    </recommendedName>
</protein>
<dbReference type="STRING" id="6832.A0A553PNZ4"/>
<dbReference type="Proteomes" id="UP000318571">
    <property type="component" value="Chromosome 6"/>
</dbReference>
<dbReference type="OrthoDB" id="3853857at2759"/>
<reference evidence="1 2" key="1">
    <citation type="journal article" date="2018" name="Nat. Ecol. Evol.">
        <title>Genomic signatures of mitonuclear coevolution across populations of Tigriopus californicus.</title>
        <authorList>
            <person name="Barreto F.S."/>
            <person name="Watson E.T."/>
            <person name="Lima T.G."/>
            <person name="Willett C.S."/>
            <person name="Edmands S."/>
            <person name="Li W."/>
            <person name="Burton R.S."/>
        </authorList>
    </citation>
    <scope>NUCLEOTIDE SEQUENCE [LARGE SCALE GENOMIC DNA]</scope>
    <source>
        <strain evidence="1 2">San Diego</strain>
    </source>
</reference>